<protein>
    <recommendedName>
        <fullName evidence="4">DUF4234 domain-containing protein</fullName>
    </recommendedName>
</protein>
<feature type="transmembrane region" description="Helical" evidence="1">
    <location>
        <begin position="156"/>
        <end position="175"/>
    </location>
</feature>
<accession>A0A927BF00</accession>
<keyword evidence="1" id="KW-0812">Transmembrane</keyword>
<dbReference type="AlphaFoldDB" id="A0A927BF00"/>
<organism evidence="2 3">
    <name type="scientific">Hymenobacter montanus</name>
    <dbReference type="NCBI Taxonomy" id="2771359"/>
    <lineage>
        <taxon>Bacteria</taxon>
        <taxon>Pseudomonadati</taxon>
        <taxon>Bacteroidota</taxon>
        <taxon>Cytophagia</taxon>
        <taxon>Cytophagales</taxon>
        <taxon>Hymenobacteraceae</taxon>
        <taxon>Hymenobacter</taxon>
    </lineage>
</organism>
<evidence type="ECO:0000313" key="3">
    <source>
        <dbReference type="Proteomes" id="UP000612233"/>
    </source>
</evidence>
<keyword evidence="1" id="KW-0472">Membrane</keyword>
<name>A0A927BF00_9BACT</name>
<proteinExistence type="predicted"/>
<reference evidence="2" key="1">
    <citation type="submission" date="2020-09" db="EMBL/GenBank/DDBJ databases">
        <authorList>
            <person name="Kim M.K."/>
        </authorList>
    </citation>
    <scope>NUCLEOTIDE SEQUENCE</scope>
    <source>
        <strain evidence="2">BT664</strain>
    </source>
</reference>
<comment type="caution">
    <text evidence="2">The sequence shown here is derived from an EMBL/GenBank/DDBJ whole genome shotgun (WGS) entry which is preliminary data.</text>
</comment>
<keyword evidence="3" id="KW-1185">Reference proteome</keyword>
<feature type="transmembrane region" description="Helical" evidence="1">
    <location>
        <begin position="20"/>
        <end position="42"/>
    </location>
</feature>
<dbReference type="RefSeq" id="WP_191006464.1">
    <property type="nucleotide sequence ID" value="NZ_JACXAD010000022.1"/>
</dbReference>
<evidence type="ECO:0000313" key="2">
    <source>
        <dbReference type="EMBL" id="MBD2769655.1"/>
    </source>
</evidence>
<dbReference type="EMBL" id="JACXAD010000022">
    <property type="protein sequence ID" value="MBD2769655.1"/>
    <property type="molecule type" value="Genomic_DNA"/>
</dbReference>
<evidence type="ECO:0000256" key="1">
    <source>
        <dbReference type="SAM" id="Phobius"/>
    </source>
</evidence>
<keyword evidence="1" id="KW-1133">Transmembrane helix</keyword>
<dbReference type="Proteomes" id="UP000612233">
    <property type="component" value="Unassembled WGS sequence"/>
</dbReference>
<evidence type="ECO:0008006" key="4">
    <source>
        <dbReference type="Google" id="ProtNLM"/>
    </source>
</evidence>
<gene>
    <name evidence="2" type="ORF">IC235_17330</name>
</gene>
<sequence length="177" mass="19969">MEPFATPVTDQLQTETWKAYPLITPAKFIILCVASFGLYGLWWQYKTWRFFKQWQQTDTWPVLRAIFSLFTFNELLQTINQFAYSTGGYRPISNPTGLAAGYIILNLLARLPDPLWVVALGASGFLVPAYKEFRDAMLQAPAYGGCNQEHFSARQVVALALGVVFWGLGLFGMTLPD</sequence>